<dbReference type="AlphaFoldDB" id="A0A6A5T8M9"/>
<feature type="region of interest" description="Disordered" evidence="1">
    <location>
        <begin position="177"/>
        <end position="200"/>
    </location>
</feature>
<protein>
    <submittedName>
        <fullName evidence="2">Uncharacterized protein</fullName>
    </submittedName>
</protein>
<proteinExistence type="predicted"/>
<organism evidence="2 3">
    <name type="scientific">Byssothecium circinans</name>
    <dbReference type="NCBI Taxonomy" id="147558"/>
    <lineage>
        <taxon>Eukaryota</taxon>
        <taxon>Fungi</taxon>
        <taxon>Dikarya</taxon>
        <taxon>Ascomycota</taxon>
        <taxon>Pezizomycotina</taxon>
        <taxon>Dothideomycetes</taxon>
        <taxon>Pleosporomycetidae</taxon>
        <taxon>Pleosporales</taxon>
        <taxon>Massarineae</taxon>
        <taxon>Massarinaceae</taxon>
        <taxon>Byssothecium</taxon>
    </lineage>
</organism>
<feature type="compositionally biased region" description="Basic and acidic residues" evidence="1">
    <location>
        <begin position="186"/>
        <end position="200"/>
    </location>
</feature>
<gene>
    <name evidence="2" type="ORF">CC80DRAFT_556210</name>
</gene>
<dbReference type="OrthoDB" id="10612261at2759"/>
<evidence type="ECO:0000313" key="3">
    <source>
        <dbReference type="Proteomes" id="UP000800035"/>
    </source>
</evidence>
<reference evidence="2" key="1">
    <citation type="journal article" date="2020" name="Stud. Mycol.">
        <title>101 Dothideomycetes genomes: a test case for predicting lifestyles and emergence of pathogens.</title>
        <authorList>
            <person name="Haridas S."/>
            <person name="Albert R."/>
            <person name="Binder M."/>
            <person name="Bloem J."/>
            <person name="Labutti K."/>
            <person name="Salamov A."/>
            <person name="Andreopoulos B."/>
            <person name="Baker S."/>
            <person name="Barry K."/>
            <person name="Bills G."/>
            <person name="Bluhm B."/>
            <person name="Cannon C."/>
            <person name="Castanera R."/>
            <person name="Culley D."/>
            <person name="Daum C."/>
            <person name="Ezra D."/>
            <person name="Gonzalez J."/>
            <person name="Henrissat B."/>
            <person name="Kuo A."/>
            <person name="Liang C."/>
            <person name="Lipzen A."/>
            <person name="Lutzoni F."/>
            <person name="Magnuson J."/>
            <person name="Mondo S."/>
            <person name="Nolan M."/>
            <person name="Ohm R."/>
            <person name="Pangilinan J."/>
            <person name="Park H.-J."/>
            <person name="Ramirez L."/>
            <person name="Alfaro M."/>
            <person name="Sun H."/>
            <person name="Tritt A."/>
            <person name="Yoshinaga Y."/>
            <person name="Zwiers L.-H."/>
            <person name="Turgeon B."/>
            <person name="Goodwin S."/>
            <person name="Spatafora J."/>
            <person name="Crous P."/>
            <person name="Grigoriev I."/>
        </authorList>
    </citation>
    <scope>NUCLEOTIDE SEQUENCE</scope>
    <source>
        <strain evidence="2">CBS 675.92</strain>
    </source>
</reference>
<accession>A0A6A5T8M9</accession>
<feature type="region of interest" description="Disordered" evidence="1">
    <location>
        <begin position="1"/>
        <end position="23"/>
    </location>
</feature>
<evidence type="ECO:0000256" key="1">
    <source>
        <dbReference type="SAM" id="MobiDB-lite"/>
    </source>
</evidence>
<sequence>MAAPPADQLTARDNVPTHLQNPSGIFGTPVPTIMRLELSEADLSAISPNNHPGRIIMLSHRRRRSTARTTSISPSPAATPINLQIRYNSVNEWRFMAFEHSSYNTQAEWEQLYGYVKTDGFYEVWLRWGTIWVEAQVVARDAPSNHCGKKAREIRWVEKERPWKEFAERAMNWFKGKFSWKKPKKQDKQGKQERQEKQVN</sequence>
<keyword evidence="3" id="KW-1185">Reference proteome</keyword>
<name>A0A6A5T8M9_9PLEO</name>
<evidence type="ECO:0000313" key="2">
    <source>
        <dbReference type="EMBL" id="KAF1948568.1"/>
    </source>
</evidence>
<dbReference type="Proteomes" id="UP000800035">
    <property type="component" value="Unassembled WGS sequence"/>
</dbReference>
<dbReference type="EMBL" id="ML977054">
    <property type="protein sequence ID" value="KAF1948568.1"/>
    <property type="molecule type" value="Genomic_DNA"/>
</dbReference>